<evidence type="ECO:0000256" key="1">
    <source>
        <dbReference type="SAM" id="SignalP"/>
    </source>
</evidence>
<feature type="signal peptide" evidence="1">
    <location>
        <begin position="1"/>
        <end position="25"/>
    </location>
</feature>
<dbReference type="Proteomes" id="UP000238196">
    <property type="component" value="Unassembled WGS sequence"/>
</dbReference>
<keyword evidence="1" id="KW-0732">Signal</keyword>
<comment type="caution">
    <text evidence="2">The sequence shown here is derived from an EMBL/GenBank/DDBJ whole genome shotgun (WGS) entry which is preliminary data.</text>
</comment>
<organism evidence="2 3">
    <name type="scientific">Proteobacteria bacterium 228</name>
    <dbReference type="NCBI Taxonomy" id="2083153"/>
    <lineage>
        <taxon>Bacteria</taxon>
        <taxon>Pseudomonadati</taxon>
        <taxon>Pseudomonadota</taxon>
    </lineage>
</organism>
<evidence type="ECO:0000313" key="3">
    <source>
        <dbReference type="Proteomes" id="UP000238196"/>
    </source>
</evidence>
<evidence type="ECO:0008006" key="4">
    <source>
        <dbReference type="Google" id="ProtNLM"/>
    </source>
</evidence>
<feature type="chain" id="PRO_5015770919" description="Beta-ketoacyl synthase N-terminal domain-containing protein" evidence="1">
    <location>
        <begin position="26"/>
        <end position="324"/>
    </location>
</feature>
<name>A0A2S5KK60_9PROT</name>
<dbReference type="EMBL" id="PRLP01000112">
    <property type="protein sequence ID" value="PPC75015.1"/>
    <property type="molecule type" value="Genomic_DNA"/>
</dbReference>
<evidence type="ECO:0000313" key="2">
    <source>
        <dbReference type="EMBL" id="PPC75015.1"/>
    </source>
</evidence>
<accession>A0A2S5KK60</accession>
<gene>
    <name evidence="2" type="ORF">C4K68_22580</name>
</gene>
<reference evidence="2 3" key="1">
    <citation type="submission" date="2018-02" db="EMBL/GenBank/DDBJ databases">
        <title>novel marine gammaproteobacteria from coastal saline agro ecosystem.</title>
        <authorList>
            <person name="Krishnan R."/>
            <person name="Ramesh Kumar N."/>
        </authorList>
    </citation>
    <scope>NUCLEOTIDE SEQUENCE [LARGE SCALE GENOMIC DNA]</scope>
    <source>
        <strain evidence="2 3">228</strain>
    </source>
</reference>
<protein>
    <recommendedName>
        <fullName evidence="4">Beta-ketoacyl synthase N-terminal domain-containing protein</fullName>
    </recommendedName>
</protein>
<dbReference type="AlphaFoldDB" id="A0A2S5KK60"/>
<proteinExistence type="predicted"/>
<sequence>MTALSAPAMVLQPLIFQVGSLSSFAALSQQHEMTVIPSSAQQRPYAFAPLLPDVMADHLRLPRLGAQLMREPKHPIAQDEQVLVLLPATTTPYDRRSADPSALQPLGLHALQGHTVHLYPYGACALAMAIPRLCALLQQGQTVWVLALATPQPTVDEMSRHPHSVYCEGMALVNVSPASQGMQCLWQGVDSHLPSQAAGSGFQPLAHWLSTEPWAHQGIGYILPEAPWTSHATMTTSYHALHPYLSPHVETLFPFAHYGHLGALAGLARALVVQQRLQRRFQPHAGAGHAMVHIDSTDRLTSTLLWRSHAAPSATAICQGTYNG</sequence>